<gene>
    <name evidence="2" type="ORF">BZ3500_MVSOF-1268-A1-R1_CHR3-3G06470</name>
</gene>
<name>A0A2X0NH29_9BASI</name>
<dbReference type="Proteomes" id="UP000249723">
    <property type="component" value="Unassembled WGS sequence"/>
</dbReference>
<dbReference type="AlphaFoldDB" id="A0A2X0NH29"/>
<keyword evidence="3" id="KW-1185">Reference proteome</keyword>
<feature type="region of interest" description="Disordered" evidence="1">
    <location>
        <begin position="29"/>
        <end position="60"/>
    </location>
</feature>
<evidence type="ECO:0000313" key="3">
    <source>
        <dbReference type="Proteomes" id="UP000249723"/>
    </source>
</evidence>
<evidence type="ECO:0000313" key="2">
    <source>
        <dbReference type="EMBL" id="SCZ97939.1"/>
    </source>
</evidence>
<sequence>MGARWCAKIDELRFAIEVAHLGLPPASLVPSRPLSFPPNPQTPKPPSHHASLDTHPPLMT</sequence>
<feature type="compositionally biased region" description="Pro residues" evidence="1">
    <location>
        <begin position="35"/>
        <end position="45"/>
    </location>
</feature>
<proteinExistence type="predicted"/>
<dbReference type="EMBL" id="FMWP01000094">
    <property type="protein sequence ID" value="SCZ97939.1"/>
    <property type="molecule type" value="Genomic_DNA"/>
</dbReference>
<evidence type="ECO:0000256" key="1">
    <source>
        <dbReference type="SAM" id="MobiDB-lite"/>
    </source>
</evidence>
<accession>A0A2X0NH29</accession>
<reference evidence="3" key="1">
    <citation type="submission" date="2016-10" db="EMBL/GenBank/DDBJ databases">
        <authorList>
            <person name="Jeantristanb JTB J.-T."/>
            <person name="Ricardo R."/>
        </authorList>
    </citation>
    <scope>NUCLEOTIDE SEQUENCE [LARGE SCALE GENOMIC DNA]</scope>
</reference>
<protein>
    <submittedName>
        <fullName evidence="2">BZ3500_MvSof-1268-A1-R1_Chr3-3g06470 protein</fullName>
    </submittedName>
</protein>
<organism evidence="2 3">
    <name type="scientific">Microbotryum saponariae</name>
    <dbReference type="NCBI Taxonomy" id="289078"/>
    <lineage>
        <taxon>Eukaryota</taxon>
        <taxon>Fungi</taxon>
        <taxon>Dikarya</taxon>
        <taxon>Basidiomycota</taxon>
        <taxon>Pucciniomycotina</taxon>
        <taxon>Microbotryomycetes</taxon>
        <taxon>Microbotryales</taxon>
        <taxon>Microbotryaceae</taxon>
        <taxon>Microbotryum</taxon>
    </lineage>
</organism>